<evidence type="ECO:0000256" key="5">
    <source>
        <dbReference type="PROSITE-ProRule" id="PRU01191"/>
    </source>
</evidence>
<keyword evidence="7" id="KW-1185">Reference proteome</keyword>
<keyword evidence="3" id="KW-0804">Transcription</keyword>
<feature type="region of interest" description="SAW" evidence="5">
    <location>
        <begin position="76"/>
        <end position="121"/>
    </location>
</feature>
<reference evidence="6 7" key="1">
    <citation type="submission" date="2024-08" db="EMBL/GenBank/DDBJ databases">
        <title>Insights into the chromosomal genome structure of Flemingia macrophylla.</title>
        <authorList>
            <person name="Ding Y."/>
            <person name="Zhao Y."/>
            <person name="Bi W."/>
            <person name="Wu M."/>
            <person name="Zhao G."/>
            <person name="Gong Y."/>
            <person name="Li W."/>
            <person name="Zhang P."/>
        </authorList>
    </citation>
    <scope>NUCLEOTIDE SEQUENCE [LARGE SCALE GENOMIC DNA]</scope>
    <source>
        <strain evidence="6">DYQJB</strain>
        <tissue evidence="6">Leaf</tissue>
    </source>
</reference>
<evidence type="ECO:0000256" key="2">
    <source>
        <dbReference type="ARBA" id="ARBA00023015"/>
    </source>
</evidence>
<dbReference type="Proteomes" id="UP001603857">
    <property type="component" value="Unassembled WGS sequence"/>
</dbReference>
<proteinExistence type="inferred from homology"/>
<dbReference type="GO" id="GO:0005634">
    <property type="term" value="C:nucleus"/>
    <property type="evidence" value="ECO:0007669"/>
    <property type="project" value="UniProtKB-SubCell"/>
</dbReference>
<evidence type="ECO:0000313" key="7">
    <source>
        <dbReference type="Proteomes" id="UP001603857"/>
    </source>
</evidence>
<dbReference type="AlphaFoldDB" id="A0ABD1MYN2"/>
<comment type="similarity">
    <text evidence="5">Belongs to the GRAS family.</text>
</comment>
<organism evidence="6 7">
    <name type="scientific">Flemingia macrophylla</name>
    <dbReference type="NCBI Taxonomy" id="520843"/>
    <lineage>
        <taxon>Eukaryota</taxon>
        <taxon>Viridiplantae</taxon>
        <taxon>Streptophyta</taxon>
        <taxon>Embryophyta</taxon>
        <taxon>Tracheophyta</taxon>
        <taxon>Spermatophyta</taxon>
        <taxon>Magnoliopsida</taxon>
        <taxon>eudicotyledons</taxon>
        <taxon>Gunneridae</taxon>
        <taxon>Pentapetalae</taxon>
        <taxon>rosids</taxon>
        <taxon>fabids</taxon>
        <taxon>Fabales</taxon>
        <taxon>Fabaceae</taxon>
        <taxon>Papilionoideae</taxon>
        <taxon>50 kb inversion clade</taxon>
        <taxon>NPAAA clade</taxon>
        <taxon>indigoferoid/millettioid clade</taxon>
        <taxon>Phaseoleae</taxon>
        <taxon>Flemingia</taxon>
    </lineage>
</organism>
<keyword evidence="2" id="KW-0805">Transcription regulation</keyword>
<keyword evidence="4" id="KW-0539">Nucleus</keyword>
<sequence>MMFGSDELLRRVKALRSRMVMLVEQEANANTTSFVARVVELCVYYGALFKSLEATSLPKRVRIKEGLSRKVANLVVCEGREHVERCVVFENWHACMSMIGFRLKLLIQRVAESTIVTSAWC</sequence>
<dbReference type="EMBL" id="JBGMDY010000003">
    <property type="protein sequence ID" value="KAL2340946.1"/>
    <property type="molecule type" value="Genomic_DNA"/>
</dbReference>
<dbReference type="PROSITE" id="PS50985">
    <property type="entry name" value="GRAS"/>
    <property type="match status" value="1"/>
</dbReference>
<gene>
    <name evidence="6" type="ORF">Fmac_008886</name>
</gene>
<evidence type="ECO:0000313" key="6">
    <source>
        <dbReference type="EMBL" id="KAL2340946.1"/>
    </source>
</evidence>
<accession>A0ABD1MYN2</accession>
<evidence type="ECO:0000256" key="1">
    <source>
        <dbReference type="ARBA" id="ARBA00004123"/>
    </source>
</evidence>
<protein>
    <submittedName>
        <fullName evidence="6">Uncharacterized protein</fullName>
    </submittedName>
</protein>
<dbReference type="PANTHER" id="PTHR31636">
    <property type="entry name" value="OSJNBA0084A10.13 PROTEIN-RELATED"/>
    <property type="match status" value="1"/>
</dbReference>
<evidence type="ECO:0000256" key="4">
    <source>
        <dbReference type="ARBA" id="ARBA00023242"/>
    </source>
</evidence>
<comment type="caution">
    <text evidence="6">The sequence shown here is derived from an EMBL/GenBank/DDBJ whole genome shotgun (WGS) entry which is preliminary data.</text>
</comment>
<dbReference type="Pfam" id="PF03514">
    <property type="entry name" value="GRAS"/>
    <property type="match status" value="1"/>
</dbReference>
<comment type="caution">
    <text evidence="5">Lacks conserved residue(s) required for the propagation of feature annotation.</text>
</comment>
<comment type="subcellular location">
    <subcellularLocation>
        <location evidence="1">Nucleus</location>
    </subcellularLocation>
</comment>
<dbReference type="InterPro" id="IPR005202">
    <property type="entry name" value="TF_GRAS"/>
</dbReference>
<name>A0ABD1MYN2_9FABA</name>
<evidence type="ECO:0000256" key="3">
    <source>
        <dbReference type="ARBA" id="ARBA00023163"/>
    </source>
</evidence>